<keyword evidence="2" id="KW-1185">Reference proteome</keyword>
<accession>A0A6G0W8F5</accession>
<dbReference type="VEuPathDB" id="FungiDB:AeMF1_017382"/>
<gene>
    <name evidence="1" type="ORF">Ae201684_017673</name>
</gene>
<dbReference type="Gene3D" id="3.80.10.10">
    <property type="entry name" value="Ribonuclease Inhibitor"/>
    <property type="match status" value="1"/>
</dbReference>
<sequence>MAVLPVEVLVKIAFSIKDVEDLFAFLEALRPYDMLGPLAHLYELFTTRHHLGLWPSLALHPTILDSSERPLYEGITKYYEHVVVENVWSDVEWLKTYLSPMAQIGWNLKDIDMYLTSISLDEWTDLRITRLALDIEDEDEAIWCTNAVSQLPSLTCLEADISSFELEDFFANLAASQQITQLHLSFDEYQLTAFDLAHLTEWLRHQPVRHLGCEFGDWEDLDLDVKETFYQAMFNCPTMAILELSGCKVDDVDFAQYDFPMRSLVLHQCCLSSRQVEALVSRLERSKMTSLQLTDFTFDYMDGIVSLLEIQPRTRIQHLALGGLHKYVATWSILAPSIEKLTVERLIFCATEFPSDAAESLAMAIQNNPSICELHLNCCDITLSGLVLLIQSITHPSRQTKSKRVRWTAQQVQFPDPEIFQALVELAVDSGGEFVYEEV</sequence>
<evidence type="ECO:0008006" key="3">
    <source>
        <dbReference type="Google" id="ProtNLM"/>
    </source>
</evidence>
<evidence type="ECO:0000313" key="2">
    <source>
        <dbReference type="Proteomes" id="UP000481153"/>
    </source>
</evidence>
<protein>
    <recommendedName>
        <fullName evidence="3">F-box domain-containing protein</fullName>
    </recommendedName>
</protein>
<dbReference type="AlphaFoldDB" id="A0A6G0W8F5"/>
<name>A0A6G0W8F5_9STRA</name>
<organism evidence="1 2">
    <name type="scientific">Aphanomyces euteiches</name>
    <dbReference type="NCBI Taxonomy" id="100861"/>
    <lineage>
        <taxon>Eukaryota</taxon>
        <taxon>Sar</taxon>
        <taxon>Stramenopiles</taxon>
        <taxon>Oomycota</taxon>
        <taxon>Saprolegniomycetes</taxon>
        <taxon>Saprolegniales</taxon>
        <taxon>Verrucalvaceae</taxon>
        <taxon>Aphanomyces</taxon>
    </lineage>
</organism>
<dbReference type="SUPFAM" id="SSF52047">
    <property type="entry name" value="RNI-like"/>
    <property type="match status" value="1"/>
</dbReference>
<proteinExistence type="predicted"/>
<dbReference type="Proteomes" id="UP000481153">
    <property type="component" value="Unassembled WGS sequence"/>
</dbReference>
<dbReference type="InterPro" id="IPR032675">
    <property type="entry name" value="LRR_dom_sf"/>
</dbReference>
<evidence type="ECO:0000313" key="1">
    <source>
        <dbReference type="EMBL" id="KAF0723443.1"/>
    </source>
</evidence>
<dbReference type="EMBL" id="VJMJ01000307">
    <property type="protein sequence ID" value="KAF0723443.1"/>
    <property type="molecule type" value="Genomic_DNA"/>
</dbReference>
<comment type="caution">
    <text evidence="1">The sequence shown here is derived from an EMBL/GenBank/DDBJ whole genome shotgun (WGS) entry which is preliminary data.</text>
</comment>
<reference evidence="1 2" key="1">
    <citation type="submission" date="2019-07" db="EMBL/GenBank/DDBJ databases">
        <title>Genomics analysis of Aphanomyces spp. identifies a new class of oomycete effector associated with host adaptation.</title>
        <authorList>
            <person name="Gaulin E."/>
        </authorList>
    </citation>
    <scope>NUCLEOTIDE SEQUENCE [LARGE SCALE GENOMIC DNA]</scope>
    <source>
        <strain evidence="1 2">ATCC 201684</strain>
    </source>
</reference>